<feature type="transmembrane region" description="Helical" evidence="7">
    <location>
        <begin position="419"/>
        <end position="442"/>
    </location>
</feature>
<dbReference type="RefSeq" id="WP_116517903.1">
    <property type="nucleotide sequence ID" value="NZ_JACCEX010000008.1"/>
</dbReference>
<comment type="similarity">
    <text evidence="7">Belongs to the TRAP transporter large permease family.</text>
</comment>
<dbReference type="Pfam" id="PF06808">
    <property type="entry name" value="DctM"/>
    <property type="match status" value="1"/>
</dbReference>
<keyword evidence="2" id="KW-1003">Cell membrane</keyword>
<sequence>MMPIEIAGLSLILMLALIWAGMHVAIVLGVVSFIGVWLIRDDAGIAADMLAQASQDAISSHIFGVVPLFVLTGFLVAKADIGKDAFAVADQLLRRLRGGLGVATVAANAVFAAITGISIASAAVFTRIATPEMIRFGYNKRFSVGVVAGSSVLGMLLPPSLLMILYGFLANVSVGDLFTAGIVPGLFLALVYSVAIILMATLNPKWVYQTQAGGLIRREGEDQPTMTLWVMAKKLFPSVLLIASVLGGLYAGFFTATEAGATGAAMALIIAIVRRRLTLKTFWAVLTETGHITVAVSFLIICASIYTRMLAMSGMPQFLTEWLTSQGMGATGFLMVYILIAIALGTIIDASSIILIMLPLMLPVAESLDINLIWLGILTIVAVETGVITPPFGLSVYVIKSSLEDQSITLGDIFRGAMPFLLMMLFVLVVLVFVPELSLVLLKQP</sequence>
<dbReference type="PIRSF" id="PIRSF006066">
    <property type="entry name" value="HI0050"/>
    <property type="match status" value="1"/>
</dbReference>
<evidence type="ECO:0000256" key="7">
    <source>
        <dbReference type="RuleBase" id="RU369079"/>
    </source>
</evidence>
<feature type="transmembrane region" description="Helical" evidence="7">
    <location>
        <begin position="259"/>
        <end position="277"/>
    </location>
</feature>
<organism evidence="9 10">
    <name type="scientific">Pusillimonas noertemannii</name>
    <dbReference type="NCBI Taxonomy" id="305977"/>
    <lineage>
        <taxon>Bacteria</taxon>
        <taxon>Pseudomonadati</taxon>
        <taxon>Pseudomonadota</taxon>
        <taxon>Betaproteobacteria</taxon>
        <taxon>Burkholderiales</taxon>
        <taxon>Alcaligenaceae</taxon>
        <taxon>Pusillimonas</taxon>
    </lineage>
</organism>
<dbReference type="PANTHER" id="PTHR33362:SF5">
    <property type="entry name" value="C4-DICARBOXYLATE TRAP TRANSPORTER LARGE PERMEASE PROTEIN DCTM"/>
    <property type="match status" value="1"/>
</dbReference>
<dbReference type="Proteomes" id="UP000246145">
    <property type="component" value="Unassembled WGS sequence"/>
</dbReference>
<dbReference type="EMBL" id="QEKO01000001">
    <property type="protein sequence ID" value="PVY68968.1"/>
    <property type="molecule type" value="Genomic_DNA"/>
</dbReference>
<evidence type="ECO:0000256" key="2">
    <source>
        <dbReference type="ARBA" id="ARBA00022475"/>
    </source>
</evidence>
<evidence type="ECO:0000256" key="3">
    <source>
        <dbReference type="ARBA" id="ARBA00022519"/>
    </source>
</evidence>
<keyword evidence="6 7" id="KW-0472">Membrane</keyword>
<feature type="transmembrane region" description="Helical" evidence="7">
    <location>
        <begin position="146"/>
        <end position="169"/>
    </location>
</feature>
<dbReference type="PANTHER" id="PTHR33362">
    <property type="entry name" value="SIALIC ACID TRAP TRANSPORTER PERMEASE PROTEIN SIAT-RELATED"/>
    <property type="match status" value="1"/>
</dbReference>
<feature type="transmembrane region" description="Helical" evidence="7">
    <location>
        <begin position="181"/>
        <end position="202"/>
    </location>
</feature>
<comment type="subcellular location">
    <subcellularLocation>
        <location evidence="1 7">Cell inner membrane</location>
        <topology evidence="1 7">Multi-pass membrane protein</topology>
    </subcellularLocation>
</comment>
<feature type="transmembrane region" description="Helical" evidence="7">
    <location>
        <begin position="372"/>
        <end position="399"/>
    </location>
</feature>
<dbReference type="NCBIfam" id="TIGR00786">
    <property type="entry name" value="dctM"/>
    <property type="match status" value="1"/>
</dbReference>
<feature type="transmembrane region" description="Helical" evidence="7">
    <location>
        <begin position="99"/>
        <end position="125"/>
    </location>
</feature>
<evidence type="ECO:0000313" key="9">
    <source>
        <dbReference type="EMBL" id="PVY68968.1"/>
    </source>
</evidence>
<feature type="transmembrane region" description="Helical" evidence="7">
    <location>
        <begin position="331"/>
        <end position="360"/>
    </location>
</feature>
<proteinExistence type="inferred from homology"/>
<evidence type="ECO:0000256" key="6">
    <source>
        <dbReference type="ARBA" id="ARBA00023136"/>
    </source>
</evidence>
<evidence type="ECO:0000256" key="5">
    <source>
        <dbReference type="ARBA" id="ARBA00022989"/>
    </source>
</evidence>
<dbReference type="InterPro" id="IPR004681">
    <property type="entry name" value="TRAP_DctM"/>
</dbReference>
<comment type="caution">
    <text evidence="9">The sequence shown here is derived from an EMBL/GenBank/DDBJ whole genome shotgun (WGS) entry which is preliminary data.</text>
</comment>
<dbReference type="AlphaFoldDB" id="A0A2U1CSV9"/>
<dbReference type="OrthoDB" id="9777699at2"/>
<protein>
    <recommendedName>
        <fullName evidence="7">TRAP transporter large permease protein</fullName>
    </recommendedName>
</protein>
<comment type="subunit">
    <text evidence="7">The complex comprises the extracytoplasmic solute receptor protein and the two transmembrane proteins.</text>
</comment>
<evidence type="ECO:0000256" key="1">
    <source>
        <dbReference type="ARBA" id="ARBA00004429"/>
    </source>
</evidence>
<evidence type="ECO:0000313" key="10">
    <source>
        <dbReference type="Proteomes" id="UP000246145"/>
    </source>
</evidence>
<feature type="domain" description="TRAP C4-dicarboxylate transport system permease DctM subunit" evidence="8">
    <location>
        <begin position="11"/>
        <end position="437"/>
    </location>
</feature>
<keyword evidence="4 7" id="KW-0812">Transmembrane</keyword>
<keyword evidence="3 7" id="KW-0997">Cell inner membrane</keyword>
<accession>A0A2U1CSV9</accession>
<name>A0A2U1CSV9_9BURK</name>
<keyword evidence="10" id="KW-1185">Reference proteome</keyword>
<evidence type="ECO:0000256" key="4">
    <source>
        <dbReference type="ARBA" id="ARBA00022692"/>
    </source>
</evidence>
<dbReference type="GO" id="GO:0005886">
    <property type="term" value="C:plasma membrane"/>
    <property type="evidence" value="ECO:0007669"/>
    <property type="project" value="UniProtKB-SubCell"/>
</dbReference>
<dbReference type="GO" id="GO:0022857">
    <property type="term" value="F:transmembrane transporter activity"/>
    <property type="evidence" value="ECO:0007669"/>
    <property type="project" value="UniProtKB-UniRule"/>
</dbReference>
<dbReference type="InterPro" id="IPR010656">
    <property type="entry name" value="DctM"/>
</dbReference>
<reference evidence="9 10" key="1">
    <citation type="submission" date="2018-04" db="EMBL/GenBank/DDBJ databases">
        <title>Genomic Encyclopedia of Type Strains, Phase IV (KMG-IV): sequencing the most valuable type-strain genomes for metagenomic binning, comparative biology and taxonomic classification.</title>
        <authorList>
            <person name="Goeker M."/>
        </authorList>
    </citation>
    <scope>NUCLEOTIDE SEQUENCE [LARGE SCALE GENOMIC DNA]</scope>
    <source>
        <strain evidence="9 10">DSM 10065</strain>
    </source>
</reference>
<feature type="transmembrane region" description="Helical" evidence="7">
    <location>
        <begin position="6"/>
        <end position="39"/>
    </location>
</feature>
<gene>
    <name evidence="9" type="ORF">C7440_1383</name>
</gene>
<keyword evidence="5 7" id="KW-1133">Transmembrane helix</keyword>
<evidence type="ECO:0000259" key="8">
    <source>
        <dbReference type="Pfam" id="PF06808"/>
    </source>
</evidence>
<comment type="function">
    <text evidence="7">Part of the tripartite ATP-independent periplasmic (TRAP) transport system.</text>
</comment>
<feature type="transmembrane region" description="Helical" evidence="7">
    <location>
        <begin position="289"/>
        <end position="311"/>
    </location>
</feature>
<keyword evidence="7" id="KW-0813">Transport</keyword>
<feature type="transmembrane region" description="Helical" evidence="7">
    <location>
        <begin position="60"/>
        <end position="79"/>
    </location>
</feature>
<feature type="transmembrane region" description="Helical" evidence="7">
    <location>
        <begin position="235"/>
        <end position="253"/>
    </location>
</feature>